<dbReference type="AlphaFoldDB" id="A0AAD0V9H8"/>
<gene>
    <name evidence="1" type="ORF">PLA107_031520</name>
</gene>
<dbReference type="Proteomes" id="UP000006426">
    <property type="component" value="Plasmid pmppla107"/>
</dbReference>
<sequence>MVFVGPCMAPLFYRVGFVVQIRLKQGDFQSHNLLIRMADGSLHQHSNNRFDAVSEEDLQELLPYFKGKPATEEYERGYSVGSPDSQAVGFLIARERDYPRTEAGAPPSMPLVNATHGIEMADLVYI</sequence>
<dbReference type="EMBL" id="CP031226">
    <property type="protein sequence ID" value="AXH59754.1"/>
    <property type="molecule type" value="Genomic_DNA"/>
</dbReference>
<organism evidence="1 2">
    <name type="scientific">Pseudomonas amygdali pv. lachrymans str. M301315</name>
    <dbReference type="NCBI Taxonomy" id="629260"/>
    <lineage>
        <taxon>Bacteria</taxon>
        <taxon>Pseudomonadati</taxon>
        <taxon>Pseudomonadota</taxon>
        <taxon>Gammaproteobacteria</taxon>
        <taxon>Pseudomonadales</taxon>
        <taxon>Pseudomonadaceae</taxon>
        <taxon>Pseudomonas</taxon>
        <taxon>Pseudomonas amygdali</taxon>
    </lineage>
</organism>
<evidence type="ECO:0000313" key="2">
    <source>
        <dbReference type="Proteomes" id="UP000006426"/>
    </source>
</evidence>
<name>A0AAD0V9H8_PSEAV</name>
<geneLocation type="plasmid" evidence="2">
    <name>pmppla107</name>
</geneLocation>
<protein>
    <submittedName>
        <fullName evidence="1">Uncharacterized protein</fullName>
    </submittedName>
</protein>
<keyword evidence="1" id="KW-0614">Plasmid</keyword>
<accession>A0AAD0V9H8</accession>
<evidence type="ECO:0000313" key="1">
    <source>
        <dbReference type="EMBL" id="AXH59754.1"/>
    </source>
</evidence>
<reference evidence="1 2" key="1">
    <citation type="journal article" date="2011" name="PLoS Pathog.">
        <title>Dynamic evolution of pathogenicity revealed by sequencing and comparative genomics of 19 Pseudomonas syringae isolates.</title>
        <authorList>
            <person name="Baltrus D.A."/>
            <person name="Nishimura M.T."/>
            <person name="Romanchuk A."/>
            <person name="Chang J.H."/>
            <person name="Mukhtar M.S."/>
            <person name="Cherkis K."/>
            <person name="Roach J."/>
            <person name="Grant S.R."/>
            <person name="Jones C.D."/>
            <person name="Dangl J.L."/>
        </authorList>
    </citation>
    <scope>NUCLEOTIDE SEQUENCE [LARGE SCALE GENOMIC DNA]</scope>
    <source>
        <strain evidence="1 2">M301315</strain>
    </source>
</reference>
<proteinExistence type="predicted"/>